<dbReference type="GO" id="GO:0005789">
    <property type="term" value="C:endoplasmic reticulum membrane"/>
    <property type="evidence" value="ECO:0007669"/>
    <property type="project" value="UniProtKB-SubCell"/>
</dbReference>
<evidence type="ECO:0000256" key="5">
    <source>
        <dbReference type="ARBA" id="ARBA00023136"/>
    </source>
</evidence>
<keyword evidence="6" id="KW-0143">Chaperone</keyword>
<dbReference type="SMART" id="SM00248">
    <property type="entry name" value="ANK"/>
    <property type="match status" value="2"/>
</dbReference>
<dbReference type="AlphaFoldDB" id="A0A8T2QXY3"/>
<dbReference type="Pfam" id="PF11904">
    <property type="entry name" value="ANKRD13_C"/>
    <property type="match status" value="1"/>
</dbReference>
<evidence type="ECO:0000256" key="2">
    <source>
        <dbReference type="ARBA" id="ARBA00022737"/>
    </source>
</evidence>
<evidence type="ECO:0000256" key="7">
    <source>
        <dbReference type="ARBA" id="ARBA00037107"/>
    </source>
</evidence>
<feature type="repeat" description="ANK" evidence="8">
    <location>
        <begin position="88"/>
        <end position="120"/>
    </location>
</feature>
<dbReference type="InterPro" id="IPR036770">
    <property type="entry name" value="Ankyrin_rpt-contain_sf"/>
</dbReference>
<keyword evidence="2" id="KW-0677">Repeat</keyword>
<dbReference type="EMBL" id="CM035436">
    <property type="protein sequence ID" value="KAH7288992.1"/>
    <property type="molecule type" value="Genomic_DNA"/>
</dbReference>
<gene>
    <name evidence="11" type="ORF">KP509_31G052600</name>
</gene>
<dbReference type="PANTHER" id="PTHR12447">
    <property type="entry name" value="ANKYRIN REPEAT DOMAIN-CONTAINING PROTEIN 13"/>
    <property type="match status" value="1"/>
</dbReference>
<accession>A0A8T2QXY3</accession>
<dbReference type="EMBL" id="CM035436">
    <property type="protein sequence ID" value="KAH7288991.1"/>
    <property type="molecule type" value="Genomic_DNA"/>
</dbReference>
<sequence length="665" mass="74440">MRSHARSRTREASVSIAPMQSGIDASIYKHSPPHYAVARTDHSGLRDIVRALPKLLDSTEMLSEEDAIAEEAKAEAVSAVIDNRDVPGRETPLHLAVKLGDPTAVEILMLAGADCSLQNEKGWSSLQEAICSRQDAVAKIIVKHYQRLGWAKWCRRLPQIVSAMSRMRDFYMELSFNFESSVIPLIARMAPSDTYRIWKRGPNLRTDMTISGFDGLKMQRTGQTFLFLGRGSEDGRLPAGSLCVLDHKTKTIADALDGAEKELSDKAVAQEVSMMAQTNLYRPGIDVTLATLVPQVTWMWQEKYEVVHGWRAKVFDMHNVTVSMKTRHVPGAMTDEEFLRSLPKMDELEDDAEEDDVAPLREGHLKKLQPGEGSASTSKVQNRDLHGPVRTDVHENINSSNTSMFNTRHSASSISADDRKGRPSRNRKSSNRNATTTKPEAQPRKPLSSEKIPSPEESVERHTEKEVPSREHDWRSVGIQHPNDFKTEKDSAHVSERINTDDGRLKRLSTVGTSKEREFKKGLRPALWLTPDFPLKIDELLPVLDILANKVKAVRRLRELLTTKLPPGTFPVKIAFPVVPTIRVVITFCKFEEVGANGEFPAPSNVALDDEFQASWLSWIKGPTAKPKATDTKGYSAVESDPFAIPKDYMWNKPTGRKKKTTARN</sequence>
<name>A0A8T2QXY3_CERRI</name>
<organism evidence="11 12">
    <name type="scientific">Ceratopteris richardii</name>
    <name type="common">Triangle waterfern</name>
    <dbReference type="NCBI Taxonomy" id="49495"/>
    <lineage>
        <taxon>Eukaryota</taxon>
        <taxon>Viridiplantae</taxon>
        <taxon>Streptophyta</taxon>
        <taxon>Embryophyta</taxon>
        <taxon>Tracheophyta</taxon>
        <taxon>Polypodiopsida</taxon>
        <taxon>Polypodiidae</taxon>
        <taxon>Polypodiales</taxon>
        <taxon>Pteridineae</taxon>
        <taxon>Pteridaceae</taxon>
        <taxon>Parkerioideae</taxon>
        <taxon>Ceratopteris</taxon>
    </lineage>
</organism>
<feature type="compositionally biased region" description="Polar residues" evidence="9">
    <location>
        <begin position="396"/>
        <end position="415"/>
    </location>
</feature>
<evidence type="ECO:0000256" key="4">
    <source>
        <dbReference type="ARBA" id="ARBA00023043"/>
    </source>
</evidence>
<comment type="subcellular location">
    <subcellularLocation>
        <location evidence="1">Endoplasmic reticulum membrane</location>
    </subcellularLocation>
</comment>
<proteinExistence type="predicted"/>
<reference evidence="11" key="1">
    <citation type="submission" date="2021-08" db="EMBL/GenBank/DDBJ databases">
        <title>WGS assembly of Ceratopteris richardii.</title>
        <authorList>
            <person name="Marchant D.B."/>
            <person name="Chen G."/>
            <person name="Jenkins J."/>
            <person name="Shu S."/>
            <person name="Leebens-Mack J."/>
            <person name="Grimwood J."/>
            <person name="Schmutz J."/>
            <person name="Soltis P."/>
            <person name="Soltis D."/>
            <person name="Chen Z.-H."/>
        </authorList>
    </citation>
    <scope>NUCLEOTIDE SEQUENCE</scope>
    <source>
        <strain evidence="11">Whitten #5841</strain>
        <tissue evidence="11">Leaf</tissue>
    </source>
</reference>
<dbReference type="InterPro" id="IPR021832">
    <property type="entry name" value="ANKRD13"/>
</dbReference>
<keyword evidence="12" id="KW-1185">Reference proteome</keyword>
<comment type="function">
    <text evidence="7">Acts as a molecular chaperone for G protein-coupled receptors, regulating their biogenesis and exit from the ER.</text>
</comment>
<protein>
    <recommendedName>
        <fullName evidence="10">Ankyrin repeat domain-containing protein</fullName>
    </recommendedName>
</protein>
<dbReference type="InterPro" id="IPR055285">
    <property type="entry name" value="ANKRD13_C"/>
</dbReference>
<dbReference type="SUPFAM" id="SSF48403">
    <property type="entry name" value="Ankyrin repeat"/>
    <property type="match status" value="1"/>
</dbReference>
<evidence type="ECO:0000256" key="9">
    <source>
        <dbReference type="SAM" id="MobiDB-lite"/>
    </source>
</evidence>
<dbReference type="Gene3D" id="1.25.40.20">
    <property type="entry name" value="Ankyrin repeat-containing domain"/>
    <property type="match status" value="1"/>
</dbReference>
<dbReference type="PROSITE" id="PS50297">
    <property type="entry name" value="ANK_REP_REGION"/>
    <property type="match status" value="1"/>
</dbReference>
<feature type="compositionally biased region" description="Basic and acidic residues" evidence="9">
    <location>
        <begin position="458"/>
        <end position="475"/>
    </location>
</feature>
<evidence type="ECO:0000256" key="6">
    <source>
        <dbReference type="ARBA" id="ARBA00023186"/>
    </source>
</evidence>
<dbReference type="OMA" id="HIFAWAK"/>
<feature type="domain" description="Ankyrin repeat" evidence="10">
    <location>
        <begin position="205"/>
        <end position="649"/>
    </location>
</feature>
<keyword evidence="5" id="KW-0472">Membrane</keyword>
<dbReference type="Pfam" id="PF12796">
    <property type="entry name" value="Ank_2"/>
    <property type="match status" value="1"/>
</dbReference>
<dbReference type="OrthoDB" id="1585644at2759"/>
<evidence type="ECO:0000313" key="12">
    <source>
        <dbReference type="Proteomes" id="UP000825935"/>
    </source>
</evidence>
<evidence type="ECO:0000313" key="11">
    <source>
        <dbReference type="EMBL" id="KAH7288992.1"/>
    </source>
</evidence>
<dbReference type="PROSITE" id="PS50088">
    <property type="entry name" value="ANK_REPEAT"/>
    <property type="match status" value="1"/>
</dbReference>
<feature type="region of interest" description="Disordered" evidence="9">
    <location>
        <begin position="365"/>
        <end position="495"/>
    </location>
</feature>
<evidence type="ECO:0000256" key="1">
    <source>
        <dbReference type="ARBA" id="ARBA00004586"/>
    </source>
</evidence>
<dbReference type="InterPro" id="IPR002110">
    <property type="entry name" value="Ankyrin_rpt"/>
</dbReference>
<feature type="compositionally biased region" description="Basic and acidic residues" evidence="9">
    <location>
        <begin position="381"/>
        <end position="395"/>
    </location>
</feature>
<keyword evidence="4 8" id="KW-0040">ANK repeat</keyword>
<evidence type="ECO:0000259" key="10">
    <source>
        <dbReference type="Pfam" id="PF11904"/>
    </source>
</evidence>
<dbReference type="PANTHER" id="PTHR12447:SF25">
    <property type="entry name" value="ANKYRIN REPEAT DOMAIN-CONTAINING PROTEIN 13C"/>
    <property type="match status" value="1"/>
</dbReference>
<evidence type="ECO:0000256" key="8">
    <source>
        <dbReference type="PROSITE-ProRule" id="PRU00023"/>
    </source>
</evidence>
<evidence type="ECO:0000256" key="3">
    <source>
        <dbReference type="ARBA" id="ARBA00022824"/>
    </source>
</evidence>
<feature type="compositionally biased region" description="Basic and acidic residues" evidence="9">
    <location>
        <begin position="483"/>
        <end position="495"/>
    </location>
</feature>
<keyword evidence="3" id="KW-0256">Endoplasmic reticulum</keyword>
<comment type="caution">
    <text evidence="11">The sequence shown here is derived from an EMBL/GenBank/DDBJ whole genome shotgun (WGS) entry which is preliminary data.</text>
</comment>
<dbReference type="Proteomes" id="UP000825935">
    <property type="component" value="Chromosome 31"/>
</dbReference>